<evidence type="ECO:0000313" key="8">
    <source>
        <dbReference type="Proteomes" id="UP000003136"/>
    </source>
</evidence>
<organism evidence="7 8">
    <name type="scientific">[Bacteroides] pectinophilus ATCC 43243</name>
    <dbReference type="NCBI Taxonomy" id="483218"/>
    <lineage>
        <taxon>Bacteria</taxon>
        <taxon>Bacillati</taxon>
        <taxon>Bacillota</taxon>
        <taxon>Clostridia</taxon>
        <taxon>Eubacteriales</taxon>
    </lineage>
</organism>
<comment type="function">
    <text evidence="5">Could be a nuclease involved in processing of the 5'-end of pre-16S rRNA.</text>
</comment>
<name>B7APW8_9FIRM</name>
<dbReference type="STRING" id="483218.BACPEC_00724"/>
<dbReference type="Proteomes" id="UP000003136">
    <property type="component" value="Unassembled WGS sequence"/>
</dbReference>
<keyword evidence="1 5" id="KW-0963">Cytoplasm</keyword>
<keyword evidence="3 5" id="KW-0540">Nuclease</keyword>
<dbReference type="NCBIfam" id="TIGR00250">
    <property type="entry name" value="RNAse_H_YqgF"/>
    <property type="match status" value="1"/>
</dbReference>
<keyword evidence="2 5" id="KW-0690">Ribosome biogenesis</keyword>
<evidence type="ECO:0000256" key="4">
    <source>
        <dbReference type="ARBA" id="ARBA00022801"/>
    </source>
</evidence>
<gene>
    <name evidence="7" type="ORF">BACPEC_00724</name>
</gene>
<dbReference type="PANTHER" id="PTHR33317:SF4">
    <property type="entry name" value="POLYNUCLEOTIDYL TRANSFERASE, RIBONUCLEASE H-LIKE SUPERFAMILY PROTEIN"/>
    <property type="match status" value="1"/>
</dbReference>
<dbReference type="SUPFAM" id="SSF53098">
    <property type="entry name" value="Ribonuclease H-like"/>
    <property type="match status" value="1"/>
</dbReference>
<dbReference type="InterPro" id="IPR006641">
    <property type="entry name" value="YqgF/RNaseH-like_dom"/>
</dbReference>
<evidence type="ECO:0000256" key="1">
    <source>
        <dbReference type="ARBA" id="ARBA00022490"/>
    </source>
</evidence>
<dbReference type="InterPro" id="IPR012337">
    <property type="entry name" value="RNaseH-like_sf"/>
</dbReference>
<dbReference type="AlphaFoldDB" id="B7APW8"/>
<dbReference type="InterPro" id="IPR037027">
    <property type="entry name" value="YqgF/RNaseH-like_dom_sf"/>
</dbReference>
<evidence type="ECO:0000313" key="7">
    <source>
        <dbReference type="EMBL" id="EEC57740.1"/>
    </source>
</evidence>
<evidence type="ECO:0000259" key="6">
    <source>
        <dbReference type="SMART" id="SM00732"/>
    </source>
</evidence>
<keyword evidence="4 5" id="KW-0378">Hydrolase</keyword>
<comment type="similarity">
    <text evidence="5">Belongs to the YqgF HJR family.</text>
</comment>
<dbReference type="SMART" id="SM00732">
    <property type="entry name" value="YqgFc"/>
    <property type="match status" value="1"/>
</dbReference>
<feature type="domain" description="YqgF/RNase H-like" evidence="6">
    <location>
        <begin position="1"/>
        <end position="104"/>
    </location>
</feature>
<reference evidence="7 8" key="2">
    <citation type="submission" date="2008-11" db="EMBL/GenBank/DDBJ databases">
        <authorList>
            <person name="Fulton L."/>
            <person name="Clifton S."/>
            <person name="Fulton B."/>
            <person name="Xu J."/>
            <person name="Minx P."/>
            <person name="Pepin K.H."/>
            <person name="Johnson M."/>
            <person name="Bhonagiri V."/>
            <person name="Nash W.E."/>
            <person name="Mardis E.R."/>
            <person name="Wilson R.K."/>
        </authorList>
    </citation>
    <scope>NUCLEOTIDE SEQUENCE [LARGE SCALE GENOMIC DNA]</scope>
    <source>
        <strain evidence="7 8">ATCC 43243</strain>
    </source>
</reference>
<dbReference type="EC" id="3.1.-.-" evidence="5"/>
<proteinExistence type="inferred from homology"/>
<keyword evidence="8" id="KW-1185">Reference proteome</keyword>
<dbReference type="HAMAP" id="MF_00651">
    <property type="entry name" value="Nuclease_YqgF"/>
    <property type="match status" value="1"/>
</dbReference>
<accession>B7APW8</accession>
<evidence type="ECO:0000256" key="3">
    <source>
        <dbReference type="ARBA" id="ARBA00022722"/>
    </source>
</evidence>
<dbReference type="Gene3D" id="3.30.420.140">
    <property type="entry name" value="YqgF/RNase H-like domain"/>
    <property type="match status" value="1"/>
</dbReference>
<dbReference type="EMBL" id="ABVQ01000035">
    <property type="protein sequence ID" value="EEC57740.1"/>
    <property type="molecule type" value="Genomic_DNA"/>
</dbReference>
<dbReference type="Pfam" id="PF03652">
    <property type="entry name" value="RuvX"/>
    <property type="match status" value="1"/>
</dbReference>
<dbReference type="GO" id="GO:0005829">
    <property type="term" value="C:cytosol"/>
    <property type="evidence" value="ECO:0007669"/>
    <property type="project" value="TreeGrafter"/>
</dbReference>
<evidence type="ECO:0000256" key="5">
    <source>
        <dbReference type="HAMAP-Rule" id="MF_00651"/>
    </source>
</evidence>
<dbReference type="GO" id="GO:0000967">
    <property type="term" value="P:rRNA 5'-end processing"/>
    <property type="evidence" value="ECO:0007669"/>
    <property type="project" value="UniProtKB-UniRule"/>
</dbReference>
<dbReference type="CDD" id="cd16964">
    <property type="entry name" value="YqgF"/>
    <property type="match status" value="1"/>
</dbReference>
<dbReference type="InterPro" id="IPR005227">
    <property type="entry name" value="YqgF"/>
</dbReference>
<dbReference type="GO" id="GO:0016788">
    <property type="term" value="F:hydrolase activity, acting on ester bonds"/>
    <property type="evidence" value="ECO:0007669"/>
    <property type="project" value="UniProtKB-UniRule"/>
</dbReference>
<dbReference type="HOGENOM" id="CLU_098240_2_0_9"/>
<reference evidence="7 8" key="1">
    <citation type="submission" date="2008-11" db="EMBL/GenBank/DDBJ databases">
        <title>Draft genome sequence of Bacteroides pectinophilus (ATCC 43243).</title>
        <authorList>
            <person name="Sudarsanam P."/>
            <person name="Ley R."/>
            <person name="Guruge J."/>
            <person name="Turnbaugh P.J."/>
            <person name="Mahowald M."/>
            <person name="Liep D."/>
            <person name="Gordon J."/>
        </authorList>
    </citation>
    <scope>NUCLEOTIDE SEQUENCE [LARGE SCALE GENOMIC DNA]</scope>
    <source>
        <strain evidence="7 8">ATCC 43243</strain>
    </source>
</reference>
<dbReference type="GO" id="GO:0004518">
    <property type="term" value="F:nuclease activity"/>
    <property type="evidence" value="ECO:0007669"/>
    <property type="project" value="UniProtKB-KW"/>
</dbReference>
<sequence>MRILGLDYGTKTVGVAVTDPLGMTVQPLETITRDSDSKIRPTLRRIEEIIKELDVEQIVLGLPLNMDGTEGERAACSREFGDMLERRTGLQVVMTDERLTTVEAEEILETCKVARKDYKKYVDSVAAVLILEDYVRNCC</sequence>
<dbReference type="eggNOG" id="COG0816">
    <property type="taxonomic scope" value="Bacteria"/>
</dbReference>
<evidence type="ECO:0000256" key="2">
    <source>
        <dbReference type="ARBA" id="ARBA00022517"/>
    </source>
</evidence>
<comment type="subcellular location">
    <subcellularLocation>
        <location evidence="5">Cytoplasm</location>
    </subcellularLocation>
</comment>
<dbReference type="PANTHER" id="PTHR33317">
    <property type="entry name" value="POLYNUCLEOTIDYL TRANSFERASE, RIBONUCLEASE H-LIKE SUPERFAMILY PROTEIN"/>
    <property type="match status" value="1"/>
</dbReference>
<protein>
    <recommendedName>
        <fullName evidence="5">Putative pre-16S rRNA nuclease</fullName>
        <ecNumber evidence="5">3.1.-.-</ecNumber>
    </recommendedName>
</protein>